<organism evidence="1 2">
    <name type="scientific">Sorangium cellulosum</name>
    <name type="common">Polyangium cellulosum</name>
    <dbReference type="NCBI Taxonomy" id="56"/>
    <lineage>
        <taxon>Bacteria</taxon>
        <taxon>Pseudomonadati</taxon>
        <taxon>Myxococcota</taxon>
        <taxon>Polyangia</taxon>
        <taxon>Polyangiales</taxon>
        <taxon>Polyangiaceae</taxon>
        <taxon>Sorangium</taxon>
    </lineage>
</organism>
<gene>
    <name evidence="1" type="ORF">SOCE26_037240</name>
</gene>
<dbReference type="PANTHER" id="PTHR37841:SF1">
    <property type="entry name" value="DUF3298 DOMAIN-CONTAINING PROTEIN"/>
    <property type="match status" value="1"/>
</dbReference>
<dbReference type="Proteomes" id="UP000238348">
    <property type="component" value="Chromosome"/>
</dbReference>
<evidence type="ECO:0000313" key="1">
    <source>
        <dbReference type="EMBL" id="AUX42294.1"/>
    </source>
</evidence>
<name>A0A2L0ESN7_SORCE</name>
<dbReference type="GO" id="GO:0032259">
    <property type="term" value="P:methylation"/>
    <property type="evidence" value="ECO:0007669"/>
    <property type="project" value="UniProtKB-KW"/>
</dbReference>
<reference evidence="1 2" key="1">
    <citation type="submission" date="2015-09" db="EMBL/GenBank/DDBJ databases">
        <title>Sorangium comparison.</title>
        <authorList>
            <person name="Zaburannyi N."/>
            <person name="Bunk B."/>
            <person name="Overmann J."/>
            <person name="Mueller R."/>
        </authorList>
    </citation>
    <scope>NUCLEOTIDE SEQUENCE [LARGE SCALE GENOMIC DNA]</scope>
    <source>
        <strain evidence="1 2">So ce26</strain>
    </source>
</reference>
<dbReference type="PANTHER" id="PTHR37841">
    <property type="entry name" value="GLR2918 PROTEIN"/>
    <property type="match status" value="1"/>
</dbReference>
<evidence type="ECO:0000313" key="2">
    <source>
        <dbReference type="Proteomes" id="UP000238348"/>
    </source>
</evidence>
<dbReference type="RefSeq" id="WP_199789696.1">
    <property type="nucleotide sequence ID" value="NZ_CP012673.1"/>
</dbReference>
<dbReference type="EMBL" id="CP012673">
    <property type="protein sequence ID" value="AUX42294.1"/>
    <property type="molecule type" value="Genomic_DNA"/>
</dbReference>
<keyword evidence="1" id="KW-0489">Methyltransferase</keyword>
<proteinExistence type="predicted"/>
<sequence>MNDWRRAQVAPERTHHLVDGEPLYAARFDEVLAFHTPGLSPVRRGSTAWHIDGRGEPAYTRRFQRTFGFYEGRAAVSCREGWHHILPDGAELYPERHAWCGNYQDGRCVVRDSEGLYGHIDQAGRFAYGARWRYAGDYRDGVAVAQGGDGRSTHIDARGELVHRRWFLDLDVFHKGFARARDEQGWMHVDSRGRAAYGHRFAMVEPFYNGQARVERFDGSLEVIDEAGRTVTVLRAPSRSELAVLSADHGGTGALATLLPQRR</sequence>
<keyword evidence="1" id="KW-0808">Transferase</keyword>
<dbReference type="GO" id="GO:0008168">
    <property type="term" value="F:methyltransferase activity"/>
    <property type="evidence" value="ECO:0007669"/>
    <property type="project" value="UniProtKB-KW"/>
</dbReference>
<accession>A0A2L0ESN7</accession>
<protein>
    <submittedName>
        <fullName evidence="1">O-methyltransferase</fullName>
    </submittedName>
</protein>
<dbReference type="AlphaFoldDB" id="A0A2L0ESN7"/>